<name>A0AAT9FRW3_9BACT</name>
<keyword evidence="4" id="KW-0121">Carboxypeptidase</keyword>
<evidence type="ECO:0000256" key="7">
    <source>
        <dbReference type="ARBA" id="ARBA00022679"/>
    </source>
</evidence>
<evidence type="ECO:0000256" key="15">
    <source>
        <dbReference type="SAM" id="MobiDB-lite"/>
    </source>
</evidence>
<feature type="domain" description="Penicillin-binding protein transpeptidase" evidence="17">
    <location>
        <begin position="362"/>
        <end position="622"/>
    </location>
</feature>
<dbReference type="EMBL" id="AP026866">
    <property type="protein sequence ID" value="BDS08739.1"/>
    <property type="molecule type" value="Genomic_DNA"/>
</dbReference>
<protein>
    <submittedName>
        <fullName evidence="19">Penicillin-binding protein 1A</fullName>
    </submittedName>
</protein>
<evidence type="ECO:0000256" key="4">
    <source>
        <dbReference type="ARBA" id="ARBA00022645"/>
    </source>
</evidence>
<dbReference type="GO" id="GO:0008360">
    <property type="term" value="P:regulation of cell shape"/>
    <property type="evidence" value="ECO:0007669"/>
    <property type="project" value="UniProtKB-KW"/>
</dbReference>
<keyword evidence="16" id="KW-0812">Transmembrane</keyword>
<dbReference type="Pfam" id="PF00905">
    <property type="entry name" value="Transpeptidase"/>
    <property type="match status" value="1"/>
</dbReference>
<dbReference type="KEGG" id="osu:NT6N_37790"/>
<dbReference type="InterPro" id="IPR012338">
    <property type="entry name" value="Beta-lactam/transpept-like"/>
</dbReference>
<feature type="region of interest" description="Disordered" evidence="15">
    <location>
        <begin position="754"/>
        <end position="789"/>
    </location>
</feature>
<evidence type="ECO:0000256" key="6">
    <source>
        <dbReference type="ARBA" id="ARBA00022676"/>
    </source>
</evidence>
<dbReference type="GO" id="GO:0008658">
    <property type="term" value="F:penicillin binding"/>
    <property type="evidence" value="ECO:0007669"/>
    <property type="project" value="InterPro"/>
</dbReference>
<organism evidence="19">
    <name type="scientific">Oceaniferula spumae</name>
    <dbReference type="NCBI Taxonomy" id="2979115"/>
    <lineage>
        <taxon>Bacteria</taxon>
        <taxon>Pseudomonadati</taxon>
        <taxon>Verrucomicrobiota</taxon>
        <taxon>Verrucomicrobiia</taxon>
        <taxon>Verrucomicrobiales</taxon>
        <taxon>Verrucomicrobiaceae</taxon>
        <taxon>Oceaniferula</taxon>
    </lineage>
</organism>
<dbReference type="InterPro" id="IPR050396">
    <property type="entry name" value="Glycosyltr_51/Transpeptidase"/>
</dbReference>
<evidence type="ECO:0000256" key="13">
    <source>
        <dbReference type="ARBA" id="ARBA00034000"/>
    </source>
</evidence>
<feature type="transmembrane region" description="Helical" evidence="16">
    <location>
        <begin position="20"/>
        <end position="41"/>
    </location>
</feature>
<dbReference type="InterPro" id="IPR023346">
    <property type="entry name" value="Lysozyme-like_dom_sf"/>
</dbReference>
<dbReference type="InterPro" id="IPR036950">
    <property type="entry name" value="PBP_transglycosylase"/>
</dbReference>
<keyword evidence="7" id="KW-0808">Transferase</keyword>
<evidence type="ECO:0000259" key="18">
    <source>
        <dbReference type="Pfam" id="PF00912"/>
    </source>
</evidence>
<comment type="catalytic activity">
    <reaction evidence="14">
        <text>[GlcNAc-(1-&gt;4)-Mur2Ac(oyl-L-Ala-gamma-D-Glu-L-Lys-D-Ala-D-Ala)](n)-di-trans,octa-cis-undecaprenyl diphosphate + beta-D-GlcNAc-(1-&gt;4)-Mur2Ac(oyl-L-Ala-gamma-D-Glu-L-Lys-D-Ala-D-Ala)-di-trans,octa-cis-undecaprenyl diphosphate = [GlcNAc-(1-&gt;4)-Mur2Ac(oyl-L-Ala-gamma-D-Glu-L-Lys-D-Ala-D-Ala)](n+1)-di-trans,octa-cis-undecaprenyl diphosphate + di-trans,octa-cis-undecaprenyl diphosphate + H(+)</text>
        <dbReference type="Rhea" id="RHEA:23708"/>
        <dbReference type="Rhea" id="RHEA-COMP:9602"/>
        <dbReference type="Rhea" id="RHEA-COMP:9603"/>
        <dbReference type="ChEBI" id="CHEBI:15378"/>
        <dbReference type="ChEBI" id="CHEBI:58405"/>
        <dbReference type="ChEBI" id="CHEBI:60033"/>
        <dbReference type="ChEBI" id="CHEBI:78435"/>
        <dbReference type="EC" id="2.4.99.28"/>
    </reaction>
</comment>
<dbReference type="GO" id="GO:0009252">
    <property type="term" value="P:peptidoglycan biosynthetic process"/>
    <property type="evidence" value="ECO:0007669"/>
    <property type="project" value="UniProtKB-KW"/>
</dbReference>
<dbReference type="SUPFAM" id="SSF53955">
    <property type="entry name" value="Lysozyme-like"/>
    <property type="match status" value="1"/>
</dbReference>
<keyword evidence="16" id="KW-0472">Membrane</keyword>
<keyword evidence="12" id="KW-0961">Cell wall biogenesis/degradation</keyword>
<dbReference type="Gene3D" id="1.10.3810.10">
    <property type="entry name" value="Biosynthetic peptidoglycan transglycosylase-like"/>
    <property type="match status" value="1"/>
</dbReference>
<dbReference type="InterPro" id="IPR001264">
    <property type="entry name" value="Glyco_trans_51"/>
</dbReference>
<evidence type="ECO:0000313" key="19">
    <source>
        <dbReference type="EMBL" id="BDS08739.1"/>
    </source>
</evidence>
<evidence type="ECO:0000256" key="14">
    <source>
        <dbReference type="ARBA" id="ARBA00049902"/>
    </source>
</evidence>
<comment type="catalytic activity">
    <reaction evidence="13">
        <text>Preferential cleavage: (Ac)2-L-Lys-D-Ala-|-D-Ala. Also transpeptidation of peptidyl-alanyl moieties that are N-acyl substituents of D-alanine.</text>
        <dbReference type="EC" id="3.4.16.4"/>
    </reaction>
</comment>
<reference evidence="19" key="1">
    <citation type="submission" date="2024-07" db="EMBL/GenBank/DDBJ databases">
        <title>Complete genome sequence of Verrucomicrobiaceae bacterium NT6N.</title>
        <authorList>
            <person name="Huang C."/>
            <person name="Takami H."/>
            <person name="Hamasaki K."/>
        </authorList>
    </citation>
    <scope>NUCLEOTIDE SEQUENCE</scope>
    <source>
        <strain evidence="19">NT6N</strain>
    </source>
</reference>
<dbReference type="Pfam" id="PF00912">
    <property type="entry name" value="Transgly"/>
    <property type="match status" value="1"/>
</dbReference>
<gene>
    <name evidence="19" type="ORF">NT6N_37790</name>
</gene>
<proteinExistence type="inferred from homology"/>
<evidence type="ECO:0000259" key="17">
    <source>
        <dbReference type="Pfam" id="PF00905"/>
    </source>
</evidence>
<evidence type="ECO:0000256" key="3">
    <source>
        <dbReference type="ARBA" id="ARBA00007739"/>
    </source>
</evidence>
<dbReference type="GO" id="GO:0009002">
    <property type="term" value="F:serine-type D-Ala-D-Ala carboxypeptidase activity"/>
    <property type="evidence" value="ECO:0007669"/>
    <property type="project" value="UniProtKB-EC"/>
</dbReference>
<dbReference type="InterPro" id="IPR001460">
    <property type="entry name" value="PCN-bd_Tpept"/>
</dbReference>
<evidence type="ECO:0000256" key="5">
    <source>
        <dbReference type="ARBA" id="ARBA00022670"/>
    </source>
</evidence>
<dbReference type="FunFam" id="1.10.3810.10:FF:000001">
    <property type="entry name" value="Penicillin-binding protein 1A"/>
    <property type="match status" value="1"/>
</dbReference>
<evidence type="ECO:0000256" key="9">
    <source>
        <dbReference type="ARBA" id="ARBA00022960"/>
    </source>
</evidence>
<dbReference type="GO" id="GO:0006508">
    <property type="term" value="P:proteolysis"/>
    <property type="evidence" value="ECO:0007669"/>
    <property type="project" value="UniProtKB-KW"/>
</dbReference>
<dbReference type="Gene3D" id="3.40.710.10">
    <property type="entry name" value="DD-peptidase/beta-lactamase superfamily"/>
    <property type="match status" value="1"/>
</dbReference>
<feature type="compositionally biased region" description="Polar residues" evidence="15">
    <location>
        <begin position="773"/>
        <end position="782"/>
    </location>
</feature>
<comment type="similarity">
    <text evidence="2">In the C-terminal section; belongs to the transpeptidase family.</text>
</comment>
<dbReference type="AlphaFoldDB" id="A0AAT9FRW3"/>
<keyword evidence="11" id="KW-0511">Multifunctional enzyme</keyword>
<keyword evidence="5" id="KW-0645">Protease</keyword>
<feature type="domain" description="Glycosyl transferase family 51" evidence="18">
    <location>
        <begin position="75"/>
        <end position="255"/>
    </location>
</feature>
<comment type="similarity">
    <text evidence="3">In the N-terminal section; belongs to the glycosyltransferase 51 family.</text>
</comment>
<evidence type="ECO:0000256" key="16">
    <source>
        <dbReference type="SAM" id="Phobius"/>
    </source>
</evidence>
<dbReference type="SUPFAM" id="SSF56601">
    <property type="entry name" value="beta-lactamase/transpeptidase-like"/>
    <property type="match status" value="1"/>
</dbReference>
<sequence length="813" mass="90796">MGKKRSSTGSKGRKRRFFKLKWLLYLCLFGALLVAIGFLVFQIKTQPFKDRAAEYNLDEIDDVEVVSLILDRKGRELGRIFVENRDVISVKDVPQTMINALVAGEDQRFFEHDGVDRQGVIRAMWLNFKAGRQTQGASTLTQQLARNAFHLKEEADEEGWTGIERKAVEAFLAQRIEKRYGKFEILEFYLNRVPFGSGFYGIRSASLGYFGKEPRDLTLSECASLVGCIKNPTKISPINDPEMNKKARNQVLKRMAAEGFILESESEELQLEDVVINPKPIQRGASHLYERIAQDVRQQLGEDALTEGGFKIFTTIDIDVQKAMEQRMLKQLADAETVEGYDHPKYQDYRREKGKPEYLQGAGLMVENETGAVVAYVGGRDFTHNQFDIVQLGRKPVGTAFLPFIYTAALEKKMSVASLVLDAPMNNRVIMLDGREGVLGEWGMEVLNPQYENEITLRRALEVSKIGASVRLGKQLGLGTVMETARKFGLTFPETKLLTRMLVGTDEFSLPDLVRAYSAFPNGGQTTGSMYIVDRIVDSSGSLRYQSKRSQKSKPMLDSQTSFVMHSMLQSALKENTNPEGSADPSGLTNDPSLAGKTGTTYDFADNWFVGYNSKVTCAVWMGFLHGSRDPIYPGAFSRHTVFPVWVDSMNAASSEFPGQQLAVPDGIVSLEICKSSGLRKTRYCQDYRRDPVSGKESYVPTTLTEYFIKGAEPSGYCDVHGVVDGTLAKNYDFTADGTKASRSRAIPVQPKAPLLLGKDPYGTEQPDFAPRDTTTSNSNGGVINLDQLETEDRNSDIILDRPRRVEIIEETQ</sequence>
<keyword evidence="8" id="KW-0378">Hydrolase</keyword>
<evidence type="ECO:0000256" key="12">
    <source>
        <dbReference type="ARBA" id="ARBA00023316"/>
    </source>
</evidence>
<evidence type="ECO:0000256" key="8">
    <source>
        <dbReference type="ARBA" id="ARBA00022801"/>
    </source>
</evidence>
<evidence type="ECO:0000256" key="2">
    <source>
        <dbReference type="ARBA" id="ARBA00007090"/>
    </source>
</evidence>
<dbReference type="PANTHER" id="PTHR32282">
    <property type="entry name" value="BINDING PROTEIN TRANSPEPTIDASE, PUTATIVE-RELATED"/>
    <property type="match status" value="1"/>
</dbReference>
<dbReference type="GO" id="GO:0008955">
    <property type="term" value="F:peptidoglycan glycosyltransferase activity"/>
    <property type="evidence" value="ECO:0007669"/>
    <property type="project" value="UniProtKB-EC"/>
</dbReference>
<keyword evidence="9" id="KW-0133">Cell shape</keyword>
<keyword evidence="16" id="KW-1133">Transmembrane helix</keyword>
<evidence type="ECO:0000256" key="11">
    <source>
        <dbReference type="ARBA" id="ARBA00023268"/>
    </source>
</evidence>
<accession>A0AAT9FRW3</accession>
<comment type="pathway">
    <text evidence="1">Cell wall biogenesis; peptidoglycan biosynthesis.</text>
</comment>
<evidence type="ECO:0000256" key="1">
    <source>
        <dbReference type="ARBA" id="ARBA00004752"/>
    </source>
</evidence>
<dbReference type="PANTHER" id="PTHR32282:SF33">
    <property type="entry name" value="PEPTIDOGLYCAN GLYCOSYLTRANSFERASE"/>
    <property type="match status" value="1"/>
</dbReference>
<feature type="region of interest" description="Disordered" evidence="15">
    <location>
        <begin position="575"/>
        <end position="594"/>
    </location>
</feature>
<keyword evidence="10" id="KW-0573">Peptidoglycan synthesis</keyword>
<keyword evidence="6" id="KW-0328">Glycosyltransferase</keyword>
<evidence type="ECO:0000256" key="10">
    <source>
        <dbReference type="ARBA" id="ARBA00022984"/>
    </source>
</evidence>
<dbReference type="GO" id="GO:0071555">
    <property type="term" value="P:cell wall organization"/>
    <property type="evidence" value="ECO:0007669"/>
    <property type="project" value="UniProtKB-KW"/>
</dbReference>